<reference evidence="2 3" key="1">
    <citation type="journal article" date="2009" name="Nat. Genet.">
        <title>The genome of the cucumber, Cucumis sativus L.</title>
        <authorList>
            <person name="Huang S."/>
            <person name="Li R."/>
            <person name="Zhang Z."/>
            <person name="Li L."/>
            <person name="Gu X."/>
            <person name="Fan W."/>
            <person name="Lucas W.J."/>
            <person name="Wang X."/>
            <person name="Xie B."/>
            <person name="Ni P."/>
            <person name="Ren Y."/>
            <person name="Zhu H."/>
            <person name="Li J."/>
            <person name="Lin K."/>
            <person name="Jin W."/>
            <person name="Fei Z."/>
            <person name="Li G."/>
            <person name="Staub J."/>
            <person name="Kilian A."/>
            <person name="van der Vossen E.A."/>
            <person name="Wu Y."/>
            <person name="Guo J."/>
            <person name="He J."/>
            <person name="Jia Z."/>
            <person name="Ren Y."/>
            <person name="Tian G."/>
            <person name="Lu Y."/>
            <person name="Ruan J."/>
            <person name="Qian W."/>
            <person name="Wang M."/>
            <person name="Huang Q."/>
            <person name="Li B."/>
            <person name="Xuan Z."/>
            <person name="Cao J."/>
            <person name="Asan"/>
            <person name="Wu Z."/>
            <person name="Zhang J."/>
            <person name="Cai Q."/>
            <person name="Bai Y."/>
            <person name="Zhao B."/>
            <person name="Han Y."/>
            <person name="Li Y."/>
            <person name="Li X."/>
            <person name="Wang S."/>
            <person name="Shi Q."/>
            <person name="Liu S."/>
            <person name="Cho W.K."/>
            <person name="Kim J.Y."/>
            <person name="Xu Y."/>
            <person name="Heller-Uszynska K."/>
            <person name="Miao H."/>
            <person name="Cheng Z."/>
            <person name="Zhang S."/>
            <person name="Wu J."/>
            <person name="Yang Y."/>
            <person name="Kang H."/>
            <person name="Li M."/>
            <person name="Liang H."/>
            <person name="Ren X."/>
            <person name="Shi Z."/>
            <person name="Wen M."/>
            <person name="Jian M."/>
            <person name="Yang H."/>
            <person name="Zhang G."/>
            <person name="Yang Z."/>
            <person name="Chen R."/>
            <person name="Liu S."/>
            <person name="Li J."/>
            <person name="Ma L."/>
            <person name="Liu H."/>
            <person name="Zhou Y."/>
            <person name="Zhao J."/>
            <person name="Fang X."/>
            <person name="Li G."/>
            <person name="Fang L."/>
            <person name="Li Y."/>
            <person name="Liu D."/>
            <person name="Zheng H."/>
            <person name="Zhang Y."/>
            <person name="Qin N."/>
            <person name="Li Z."/>
            <person name="Yang G."/>
            <person name="Yang S."/>
            <person name="Bolund L."/>
            <person name="Kristiansen K."/>
            <person name="Zheng H."/>
            <person name="Li S."/>
            <person name="Zhang X."/>
            <person name="Yang H."/>
            <person name="Wang J."/>
            <person name="Sun R."/>
            <person name="Zhang B."/>
            <person name="Jiang S."/>
            <person name="Wang J."/>
            <person name="Du Y."/>
            <person name="Li S."/>
        </authorList>
    </citation>
    <scope>NUCLEOTIDE SEQUENCE [LARGE SCALE GENOMIC DNA]</scope>
    <source>
        <strain evidence="3">cv. 9930</strain>
    </source>
</reference>
<dbReference type="AlphaFoldDB" id="A0A0A0LDB6"/>
<protein>
    <recommendedName>
        <fullName evidence="1">Biotin protein ligase C-terminal domain-containing protein</fullName>
    </recommendedName>
</protein>
<reference evidence="2 3" key="3">
    <citation type="journal article" date="2010" name="BMC Genomics">
        <title>Transcriptome sequencing and comparative analysis of cucumber flowers with different sex types.</title>
        <authorList>
            <person name="Guo S."/>
            <person name="Zheng Y."/>
            <person name="Joung J.G."/>
            <person name="Liu S."/>
            <person name="Zhang Z."/>
            <person name="Crasta O.R."/>
            <person name="Sobral B.W."/>
            <person name="Xu Y."/>
            <person name="Huang S."/>
            <person name="Fei Z."/>
        </authorList>
    </citation>
    <scope>NUCLEOTIDE SEQUENCE [LARGE SCALE GENOMIC DNA]</scope>
    <source>
        <strain evidence="3">cv. 9930</strain>
    </source>
</reference>
<dbReference type="EMBL" id="CM002924">
    <property type="protein sequence ID" value="KGN58041.1"/>
    <property type="molecule type" value="Genomic_DNA"/>
</dbReference>
<evidence type="ECO:0000313" key="2">
    <source>
        <dbReference type="EMBL" id="KGN58041.1"/>
    </source>
</evidence>
<reference evidence="2 3" key="4">
    <citation type="journal article" date="2011" name="BMC Genomics">
        <title>RNA-Seq improves annotation of protein-coding genes in the cucumber genome.</title>
        <authorList>
            <person name="Li Z."/>
            <person name="Zhang Z."/>
            <person name="Yan P."/>
            <person name="Huang S."/>
            <person name="Fei Z."/>
            <person name="Lin K."/>
        </authorList>
    </citation>
    <scope>NUCLEOTIDE SEQUENCE [LARGE SCALE GENOMIC DNA]</scope>
    <source>
        <strain evidence="3">cv. 9930</strain>
    </source>
</reference>
<dbReference type="Pfam" id="PF02237">
    <property type="entry name" value="BPL_C"/>
    <property type="match status" value="1"/>
</dbReference>
<gene>
    <name evidence="2" type="ORF">Csa_3G455640</name>
</gene>
<dbReference type="OMA" id="FAMDMIL"/>
<dbReference type="InterPro" id="IPR003142">
    <property type="entry name" value="BPL_C"/>
</dbReference>
<evidence type="ECO:0000259" key="1">
    <source>
        <dbReference type="Pfam" id="PF02237"/>
    </source>
</evidence>
<proteinExistence type="predicted"/>
<feature type="domain" description="Biotin protein ligase C-terminal" evidence="1">
    <location>
        <begin position="34"/>
        <end position="87"/>
    </location>
</feature>
<dbReference type="STRING" id="3659.A0A0A0LDB6"/>
<dbReference type="PANTHER" id="PTHR12835">
    <property type="entry name" value="BIOTIN PROTEIN LIGASE"/>
    <property type="match status" value="1"/>
</dbReference>
<evidence type="ECO:0000313" key="3">
    <source>
        <dbReference type="Proteomes" id="UP000029981"/>
    </source>
</evidence>
<accession>A0A0A0LDB6</accession>
<reference evidence="2 3" key="2">
    <citation type="journal article" date="2009" name="PLoS ONE">
        <title>An integrated genetic and cytogenetic map of the cucumber genome.</title>
        <authorList>
            <person name="Ren Y."/>
            <person name="Zhang Z."/>
            <person name="Liu J."/>
            <person name="Staub J.E."/>
            <person name="Han Y."/>
            <person name="Cheng Z."/>
            <person name="Li X."/>
            <person name="Lu J."/>
            <person name="Miao H."/>
            <person name="Kang H."/>
            <person name="Xie B."/>
            <person name="Gu X."/>
            <person name="Wang X."/>
            <person name="Du Y."/>
            <person name="Jin W."/>
            <person name="Huang S."/>
        </authorList>
    </citation>
    <scope>NUCLEOTIDE SEQUENCE [LARGE SCALE GENOMIC DNA]</scope>
    <source>
        <strain evidence="3">cv. 9930</strain>
    </source>
</reference>
<name>A0A0A0LDB6_CUCSA</name>
<keyword evidence="3" id="KW-1185">Reference proteome</keyword>
<dbReference type="PANTHER" id="PTHR12835:SF5">
    <property type="entry name" value="BIOTIN--PROTEIN LIGASE"/>
    <property type="match status" value="1"/>
</dbReference>
<dbReference type="Proteomes" id="UP000029981">
    <property type="component" value="Chromosome 3"/>
</dbReference>
<sequence>MDFVQFSRTIVQVVMSRFYNCFAMDMILLTCLCSGQRVVVQEKKEDQVVENVVTIQGLTSSGYLLAIGDDYQMCELHPDGNSLDFFKGLIKSKLV</sequence>
<dbReference type="Gramene" id="KGN58041">
    <property type="protein sequence ID" value="KGN58041"/>
    <property type="gene ID" value="Csa_3G455640"/>
</dbReference>
<organism evidence="2 3">
    <name type="scientific">Cucumis sativus</name>
    <name type="common">Cucumber</name>
    <dbReference type="NCBI Taxonomy" id="3659"/>
    <lineage>
        <taxon>Eukaryota</taxon>
        <taxon>Viridiplantae</taxon>
        <taxon>Streptophyta</taxon>
        <taxon>Embryophyta</taxon>
        <taxon>Tracheophyta</taxon>
        <taxon>Spermatophyta</taxon>
        <taxon>Magnoliopsida</taxon>
        <taxon>eudicotyledons</taxon>
        <taxon>Gunneridae</taxon>
        <taxon>Pentapetalae</taxon>
        <taxon>rosids</taxon>
        <taxon>fabids</taxon>
        <taxon>Cucurbitales</taxon>
        <taxon>Cucurbitaceae</taxon>
        <taxon>Benincaseae</taxon>
        <taxon>Cucumis</taxon>
    </lineage>
</organism>